<evidence type="ECO:0000313" key="2">
    <source>
        <dbReference type="EMBL" id="GHB54858.1"/>
    </source>
</evidence>
<dbReference type="Gene3D" id="3.40.30.10">
    <property type="entry name" value="Glutaredoxin"/>
    <property type="match status" value="1"/>
</dbReference>
<feature type="compositionally biased region" description="Gly residues" evidence="1">
    <location>
        <begin position="59"/>
        <end position="70"/>
    </location>
</feature>
<feature type="region of interest" description="Disordered" evidence="1">
    <location>
        <begin position="34"/>
        <end position="180"/>
    </location>
</feature>
<accession>A0ABQ3EVY5</accession>
<proteinExistence type="predicted"/>
<evidence type="ECO:0000256" key="1">
    <source>
        <dbReference type="SAM" id="MobiDB-lite"/>
    </source>
</evidence>
<feature type="compositionally biased region" description="Pro residues" evidence="1">
    <location>
        <begin position="72"/>
        <end position="84"/>
    </location>
</feature>
<protein>
    <submittedName>
        <fullName evidence="2">Uncharacterized protein</fullName>
    </submittedName>
</protein>
<reference evidence="3" key="1">
    <citation type="journal article" date="2019" name="Int. J. Syst. Evol. Microbiol.">
        <title>The Global Catalogue of Microorganisms (GCM) 10K type strain sequencing project: providing services to taxonomists for standard genome sequencing and annotation.</title>
        <authorList>
            <consortium name="The Broad Institute Genomics Platform"/>
            <consortium name="The Broad Institute Genome Sequencing Center for Infectious Disease"/>
            <person name="Wu L."/>
            <person name="Ma J."/>
        </authorList>
    </citation>
    <scope>NUCLEOTIDE SEQUENCE [LARGE SCALE GENOMIC DNA]</scope>
    <source>
        <strain evidence="3">JCM 4738</strain>
    </source>
</reference>
<keyword evidence="3" id="KW-1185">Reference proteome</keyword>
<evidence type="ECO:0000313" key="3">
    <source>
        <dbReference type="Proteomes" id="UP000642673"/>
    </source>
</evidence>
<dbReference type="EMBL" id="BMVP01000004">
    <property type="protein sequence ID" value="GHB54858.1"/>
    <property type="molecule type" value="Genomic_DNA"/>
</dbReference>
<comment type="caution">
    <text evidence="2">The sequence shown here is derived from an EMBL/GenBank/DDBJ whole genome shotgun (WGS) entry which is preliminary data.</text>
</comment>
<feature type="compositionally biased region" description="Basic and acidic residues" evidence="1">
    <location>
        <begin position="34"/>
        <end position="56"/>
    </location>
</feature>
<name>A0ABQ3EVY5_9ACTN</name>
<dbReference type="Proteomes" id="UP000642673">
    <property type="component" value="Unassembled WGS sequence"/>
</dbReference>
<organism evidence="2 3">
    <name type="scientific">Streptomyces cirratus</name>
    <dbReference type="NCBI Taxonomy" id="68187"/>
    <lineage>
        <taxon>Bacteria</taxon>
        <taxon>Bacillati</taxon>
        <taxon>Actinomycetota</taxon>
        <taxon>Actinomycetes</taxon>
        <taxon>Kitasatosporales</taxon>
        <taxon>Streptomycetaceae</taxon>
        <taxon>Streptomyces</taxon>
    </lineage>
</organism>
<gene>
    <name evidence="2" type="ORF">GCM10010347_25910</name>
</gene>
<sequence length="180" mass="19031">MFVLACPWAHRAVIVRRLPGLEQALPVAVAGPTHDKRSRTFDLDPSGRDPVTEWRGRGGRPFGYRRGGWAGPRPPSADARPPPGKGYGLVAGAAREGGRSAGGSSVPPSVLGRRPLQGAGTQDPADEVRQLRTHPFPRSAYLSGQVLHEVGPGRGEQGTGYPPVSAPIFRLRGGSPPPRC</sequence>